<dbReference type="GO" id="GO:0030170">
    <property type="term" value="F:pyridoxal phosphate binding"/>
    <property type="evidence" value="ECO:0007669"/>
    <property type="project" value="InterPro"/>
</dbReference>
<comment type="pathway">
    <text evidence="4">Sphingolipid metabolism.</text>
</comment>
<dbReference type="Gene3D" id="3.40.640.10">
    <property type="entry name" value="Type I PLP-dependent aspartate aminotransferase-like (Major domain)"/>
    <property type="match status" value="1"/>
</dbReference>
<accession>A0A1G4IB61</accession>
<evidence type="ECO:0000256" key="10">
    <source>
        <dbReference type="ARBA" id="ARBA00023098"/>
    </source>
</evidence>
<keyword evidence="10" id="KW-0443">Lipid metabolism</keyword>
<name>A0A1G4IB61_TRYEQ</name>
<comment type="cofactor">
    <cofactor evidence="1 16 17">
        <name>pyridoxal 5'-phosphate</name>
        <dbReference type="ChEBI" id="CHEBI:597326"/>
    </cofactor>
</comment>
<dbReference type="GO" id="GO:0019752">
    <property type="term" value="P:carboxylic acid metabolic process"/>
    <property type="evidence" value="ECO:0007669"/>
    <property type="project" value="InterPro"/>
</dbReference>
<keyword evidence="19" id="KW-1185">Reference proteome</keyword>
<comment type="similarity">
    <text evidence="13">Belongs to the group II decarboxylase family. Sphingosine-1-phosphate lyase subfamily.</text>
</comment>
<evidence type="ECO:0000256" key="14">
    <source>
        <dbReference type="ARBA" id="ARBA00038965"/>
    </source>
</evidence>
<evidence type="ECO:0000256" key="9">
    <source>
        <dbReference type="ARBA" id="ARBA00022989"/>
    </source>
</evidence>
<proteinExistence type="inferred from homology"/>
<dbReference type="GO" id="GO:0005789">
    <property type="term" value="C:endoplasmic reticulum membrane"/>
    <property type="evidence" value="ECO:0007669"/>
    <property type="project" value="UniProtKB-SubCell"/>
</dbReference>
<dbReference type="Gene3D" id="6.10.140.2150">
    <property type="match status" value="1"/>
</dbReference>
<evidence type="ECO:0000256" key="4">
    <source>
        <dbReference type="ARBA" id="ARBA00004991"/>
    </source>
</evidence>
<evidence type="ECO:0000256" key="7">
    <source>
        <dbReference type="ARBA" id="ARBA00022898"/>
    </source>
</evidence>
<comment type="pathway">
    <text evidence="3">Lipid metabolism; sphingolipid metabolism.</text>
</comment>
<keyword evidence="6" id="KW-0256">Endoplasmic reticulum</keyword>
<comment type="subcellular location">
    <subcellularLocation>
        <location evidence="2">Endoplasmic reticulum membrane</location>
        <topology evidence="2">Single-pass membrane protein</topology>
    </subcellularLocation>
</comment>
<dbReference type="RefSeq" id="XP_067080404.1">
    <property type="nucleotide sequence ID" value="XM_067224303.1"/>
</dbReference>
<gene>
    <name evidence="18" type="ORF">TEOVI_000099300</name>
</gene>
<evidence type="ECO:0000256" key="12">
    <source>
        <dbReference type="ARBA" id="ARBA00023239"/>
    </source>
</evidence>
<evidence type="ECO:0000313" key="19">
    <source>
        <dbReference type="Proteomes" id="UP000195570"/>
    </source>
</evidence>
<evidence type="ECO:0000256" key="11">
    <source>
        <dbReference type="ARBA" id="ARBA00023136"/>
    </source>
</evidence>
<dbReference type="Pfam" id="PF00282">
    <property type="entry name" value="Pyridoxal_deC"/>
    <property type="match status" value="1"/>
</dbReference>
<evidence type="ECO:0000256" key="3">
    <source>
        <dbReference type="ARBA" id="ARBA00004760"/>
    </source>
</evidence>
<evidence type="ECO:0000256" key="16">
    <source>
        <dbReference type="PIRSR" id="PIRSR602129-50"/>
    </source>
</evidence>
<dbReference type="InterPro" id="IPR050477">
    <property type="entry name" value="GrpII_AminoAcid_Decarb"/>
</dbReference>
<dbReference type="InterPro" id="IPR002129">
    <property type="entry name" value="PyrdxlP-dep_de-COase"/>
</dbReference>
<dbReference type="PANTHER" id="PTHR42735">
    <property type="match status" value="1"/>
</dbReference>
<organism evidence="18 19">
    <name type="scientific">Trypanosoma equiperdum</name>
    <dbReference type="NCBI Taxonomy" id="5694"/>
    <lineage>
        <taxon>Eukaryota</taxon>
        <taxon>Discoba</taxon>
        <taxon>Euglenozoa</taxon>
        <taxon>Kinetoplastea</taxon>
        <taxon>Metakinetoplastina</taxon>
        <taxon>Trypanosomatida</taxon>
        <taxon>Trypanosomatidae</taxon>
        <taxon>Trypanosoma</taxon>
    </lineage>
</organism>
<comment type="caution">
    <text evidence="18">The sequence shown here is derived from an EMBL/GenBank/DDBJ whole genome shotgun (WGS) entry which is preliminary data.</text>
</comment>
<keyword evidence="8" id="KW-0746">Sphingolipid metabolism</keyword>
<evidence type="ECO:0000256" key="6">
    <source>
        <dbReference type="ARBA" id="ARBA00022824"/>
    </source>
</evidence>
<evidence type="ECO:0000256" key="17">
    <source>
        <dbReference type="RuleBase" id="RU000382"/>
    </source>
</evidence>
<evidence type="ECO:0000256" key="15">
    <source>
        <dbReference type="ARBA" id="ARBA00042568"/>
    </source>
</evidence>
<dbReference type="InterPro" id="IPR015424">
    <property type="entry name" value="PyrdxlP-dep_Trfase"/>
</dbReference>
<dbReference type="GO" id="GO:0008117">
    <property type="term" value="F:sphinganine-1-phosphate aldolase activity"/>
    <property type="evidence" value="ECO:0007669"/>
    <property type="project" value="UniProtKB-EC"/>
</dbReference>
<keyword evidence="7 16" id="KW-0663">Pyridoxal phosphate</keyword>
<dbReference type="PANTHER" id="PTHR42735:SF6">
    <property type="entry name" value="SPHINGOSINE-1-PHOSPHATE LYASE 1"/>
    <property type="match status" value="1"/>
</dbReference>
<dbReference type="GO" id="GO:0030149">
    <property type="term" value="P:sphingolipid catabolic process"/>
    <property type="evidence" value="ECO:0007669"/>
    <property type="project" value="TreeGrafter"/>
</dbReference>
<keyword evidence="11" id="KW-0472">Membrane</keyword>
<dbReference type="Proteomes" id="UP000195570">
    <property type="component" value="Unassembled WGS sequence"/>
</dbReference>
<evidence type="ECO:0000256" key="1">
    <source>
        <dbReference type="ARBA" id="ARBA00001933"/>
    </source>
</evidence>
<evidence type="ECO:0000256" key="2">
    <source>
        <dbReference type="ARBA" id="ARBA00004389"/>
    </source>
</evidence>
<dbReference type="InterPro" id="IPR015422">
    <property type="entry name" value="PyrdxlP-dep_Trfase_small"/>
</dbReference>
<dbReference type="AlphaFoldDB" id="A0A1G4IB61"/>
<dbReference type="SUPFAM" id="SSF53383">
    <property type="entry name" value="PLP-dependent transferases"/>
    <property type="match status" value="1"/>
</dbReference>
<reference evidence="18" key="1">
    <citation type="submission" date="2016-09" db="EMBL/GenBank/DDBJ databases">
        <authorList>
            <person name="Hebert L."/>
            <person name="Moumen B."/>
        </authorList>
    </citation>
    <scope>NUCLEOTIDE SEQUENCE [LARGE SCALE GENOMIC DNA]</scope>
    <source>
        <strain evidence="18">OVI</strain>
    </source>
</reference>
<dbReference type="InterPro" id="IPR015421">
    <property type="entry name" value="PyrdxlP-dep_Trfase_major"/>
</dbReference>
<evidence type="ECO:0000256" key="13">
    <source>
        <dbReference type="ARBA" id="ARBA00038302"/>
    </source>
</evidence>
<keyword evidence="9" id="KW-1133">Transmembrane helix</keyword>
<evidence type="ECO:0000256" key="8">
    <source>
        <dbReference type="ARBA" id="ARBA00022919"/>
    </source>
</evidence>
<dbReference type="FunFam" id="3.40.640.10:FF:000020">
    <property type="entry name" value="sphingosine-1-phosphate lyase 1"/>
    <property type="match status" value="1"/>
</dbReference>
<evidence type="ECO:0000256" key="5">
    <source>
        <dbReference type="ARBA" id="ARBA00022692"/>
    </source>
</evidence>
<evidence type="ECO:0000313" key="18">
    <source>
        <dbReference type="EMBL" id="SCU69427.1"/>
    </source>
</evidence>
<dbReference type="EMBL" id="CZPT02001211">
    <property type="protein sequence ID" value="SCU69427.1"/>
    <property type="molecule type" value="Genomic_DNA"/>
</dbReference>
<feature type="modified residue" description="N6-(pyridoxal phosphate)lysine" evidence="16">
    <location>
        <position position="328"/>
    </location>
</feature>
<dbReference type="GeneID" id="92374933"/>
<dbReference type="Gene3D" id="3.90.1150.10">
    <property type="entry name" value="Aspartate Aminotransferase, domain 1"/>
    <property type="match status" value="1"/>
</dbReference>
<keyword evidence="5" id="KW-0812">Transmembrane</keyword>
<keyword evidence="12 17" id="KW-0456">Lyase</keyword>
<protein>
    <recommendedName>
        <fullName evidence="14">sphinganine-1-phosphate aldolase</fullName>
        <ecNumber evidence="14">4.1.2.27</ecNumber>
    </recommendedName>
    <alternativeName>
        <fullName evidence="15">Sphingosine-1-phosphate aldolase</fullName>
    </alternativeName>
</protein>
<sequence>MSLSCFLDRSLQGKRPSHIVCLTVGAIFATKVLIYVARDGSIIKRLHAAKWRVVRFFVEPIIKKEVKKSAEGIKMPSKPGEFKAKRLPKEGFSDEEVINLVSEFHQNLDKTFEDGTLSGAVYHGEHSHTKLLNRVVKMFAWSNPLHSDVFGAVRKMEAEVVSMVVHMFNGHLLPDACGTVTSGGTESIVMALKAYRDWGRARRGIERPSVIVGITAHPAFDKGAEYFGINLVKIPVDPITKQVDAKEMEKYIRYDTVAIVGSAPTFPHGVIDPIEELSEIACRHNVGLHVDCCLGGFIVPFMAKAGLPAPVVDFRLPGVTSISCDTHKYGFAPKGTSTVLYRTQELRSHQFCCVADWPGGMYCSPAVCGSKNGSVIAGAWASMVRLGEEGYVDCCRKIVQTRIRITDALSKLPYIHIIGKPTACVFAFGSNIIDIFVLNEELRSRGWVLNCLQFPSGLQFSVTLLQTVGEVADRFIEDVTEIGGRMFAEYEDATKNGRRHGAVNAKSTIYGSQQKVSDRTIIKDVLKEFLNKYYSTEH</sequence>
<dbReference type="VEuPathDB" id="TriTrypDB:TEOVI_000099300"/>
<dbReference type="EC" id="4.1.2.27" evidence="14"/>